<evidence type="ECO:0008006" key="3">
    <source>
        <dbReference type="Google" id="ProtNLM"/>
    </source>
</evidence>
<keyword evidence="1" id="KW-0472">Membrane</keyword>
<evidence type="ECO:0000256" key="1">
    <source>
        <dbReference type="SAM" id="Phobius"/>
    </source>
</evidence>
<proteinExistence type="predicted"/>
<keyword evidence="1" id="KW-0812">Transmembrane</keyword>
<reference evidence="2" key="1">
    <citation type="journal article" date="2014" name="Front. Microbiol.">
        <title>High frequency of phylogenetically diverse reductive dehalogenase-homologous genes in deep subseafloor sedimentary metagenomes.</title>
        <authorList>
            <person name="Kawai M."/>
            <person name="Futagami T."/>
            <person name="Toyoda A."/>
            <person name="Takaki Y."/>
            <person name="Nishi S."/>
            <person name="Hori S."/>
            <person name="Arai W."/>
            <person name="Tsubouchi T."/>
            <person name="Morono Y."/>
            <person name="Uchiyama I."/>
            <person name="Ito T."/>
            <person name="Fujiyama A."/>
            <person name="Inagaki F."/>
            <person name="Takami H."/>
        </authorList>
    </citation>
    <scope>NUCLEOTIDE SEQUENCE</scope>
    <source>
        <strain evidence="2">Expedition CK06-06</strain>
    </source>
</reference>
<feature type="transmembrane region" description="Helical" evidence="1">
    <location>
        <begin position="66"/>
        <end position="83"/>
    </location>
</feature>
<gene>
    <name evidence="2" type="ORF">S12H4_44544</name>
</gene>
<protein>
    <recommendedName>
        <fullName evidence="3">EamA domain-containing protein</fullName>
    </recommendedName>
</protein>
<dbReference type="AlphaFoldDB" id="X1VWN1"/>
<name>X1VWN1_9ZZZZ</name>
<evidence type="ECO:0000313" key="2">
    <source>
        <dbReference type="EMBL" id="GAJ15650.1"/>
    </source>
</evidence>
<sequence length="98" mass="11714">RLYWQRHILYDIGIAIGIGIFLFWSITILINIRITRSKKAVQYLTDLVAPMFVFTFTIFLYMEHTLLWLMLCWVILMVSGFVYRKFSMVAERDGEEIL</sequence>
<feature type="transmembrane region" description="Helical" evidence="1">
    <location>
        <begin position="12"/>
        <end position="31"/>
    </location>
</feature>
<organism evidence="2">
    <name type="scientific">marine sediment metagenome</name>
    <dbReference type="NCBI Taxonomy" id="412755"/>
    <lineage>
        <taxon>unclassified sequences</taxon>
        <taxon>metagenomes</taxon>
        <taxon>ecological metagenomes</taxon>
    </lineage>
</organism>
<accession>X1VWN1</accession>
<feature type="non-terminal residue" evidence="2">
    <location>
        <position position="1"/>
    </location>
</feature>
<feature type="transmembrane region" description="Helical" evidence="1">
    <location>
        <begin position="43"/>
        <end position="60"/>
    </location>
</feature>
<comment type="caution">
    <text evidence="2">The sequence shown here is derived from an EMBL/GenBank/DDBJ whole genome shotgun (WGS) entry which is preliminary data.</text>
</comment>
<dbReference type="EMBL" id="BARW01027454">
    <property type="protein sequence ID" value="GAJ15650.1"/>
    <property type="molecule type" value="Genomic_DNA"/>
</dbReference>
<keyword evidence="1" id="KW-1133">Transmembrane helix</keyword>